<dbReference type="InterPro" id="IPR011009">
    <property type="entry name" value="Kinase-like_dom_sf"/>
</dbReference>
<keyword evidence="2" id="KW-1185">Reference proteome</keyword>
<name>A0AAN6XTS1_9PEZI</name>
<organism evidence="1 2">
    <name type="scientific">Rhypophila decipiens</name>
    <dbReference type="NCBI Taxonomy" id="261697"/>
    <lineage>
        <taxon>Eukaryota</taxon>
        <taxon>Fungi</taxon>
        <taxon>Dikarya</taxon>
        <taxon>Ascomycota</taxon>
        <taxon>Pezizomycotina</taxon>
        <taxon>Sordariomycetes</taxon>
        <taxon>Sordariomycetidae</taxon>
        <taxon>Sordariales</taxon>
        <taxon>Naviculisporaceae</taxon>
        <taxon>Rhypophila</taxon>
    </lineage>
</organism>
<evidence type="ECO:0000313" key="1">
    <source>
        <dbReference type="EMBL" id="KAK4206764.1"/>
    </source>
</evidence>
<dbReference type="Proteomes" id="UP001301769">
    <property type="component" value="Unassembled WGS sequence"/>
</dbReference>
<comment type="caution">
    <text evidence="1">The sequence shown here is derived from an EMBL/GenBank/DDBJ whole genome shotgun (WGS) entry which is preliminary data.</text>
</comment>
<dbReference type="EMBL" id="MU858355">
    <property type="protein sequence ID" value="KAK4206764.1"/>
    <property type="molecule type" value="Genomic_DNA"/>
</dbReference>
<reference evidence="1" key="2">
    <citation type="submission" date="2023-05" db="EMBL/GenBank/DDBJ databases">
        <authorList>
            <consortium name="Lawrence Berkeley National Laboratory"/>
            <person name="Steindorff A."/>
            <person name="Hensen N."/>
            <person name="Bonometti L."/>
            <person name="Westerberg I."/>
            <person name="Brannstrom I.O."/>
            <person name="Guillou S."/>
            <person name="Cros-Aarteil S."/>
            <person name="Calhoun S."/>
            <person name="Haridas S."/>
            <person name="Kuo A."/>
            <person name="Mondo S."/>
            <person name="Pangilinan J."/>
            <person name="Riley R."/>
            <person name="Labutti K."/>
            <person name="Andreopoulos B."/>
            <person name="Lipzen A."/>
            <person name="Chen C."/>
            <person name="Yanf M."/>
            <person name="Daum C."/>
            <person name="Ng V."/>
            <person name="Clum A."/>
            <person name="Ohm R."/>
            <person name="Martin F."/>
            <person name="Silar P."/>
            <person name="Natvig D."/>
            <person name="Lalanne C."/>
            <person name="Gautier V."/>
            <person name="Ament-Velasquez S.L."/>
            <person name="Kruys A."/>
            <person name="Hutchinson M.I."/>
            <person name="Powell A.J."/>
            <person name="Barry K."/>
            <person name="Miller A.N."/>
            <person name="Grigoriev I.V."/>
            <person name="Debuchy R."/>
            <person name="Gladieux P."/>
            <person name="Thoren M.H."/>
            <person name="Johannesson H."/>
        </authorList>
    </citation>
    <scope>NUCLEOTIDE SEQUENCE</scope>
    <source>
        <strain evidence="1">PSN293</strain>
    </source>
</reference>
<sequence>MFLRRKPGFLRESVLTPAKAMPPVYLKRSPLSDYKPVGVVSSGWIGLYRPPLSGQLAVVQEIKEMDLKHFRVFCDLAHQNIVRPLAIYYDELVHIVCEYVELSLLDILPLSTEIEVASIMSQLYDAITTLISHSVKFRIKTIRISVRGVIKLVLDWEYEPRIDREPRVASYELISIYLRGIMATIGDSIEWSDDAIQFQDALHSGCLPQASVYIYISPFRLKAGADNPKHKFLAKSEGRIALTRRVSLVSRIKLSRGEP</sequence>
<dbReference type="AlphaFoldDB" id="A0AAN6XTS1"/>
<dbReference type="SUPFAM" id="SSF56112">
    <property type="entry name" value="Protein kinase-like (PK-like)"/>
    <property type="match status" value="1"/>
</dbReference>
<evidence type="ECO:0000313" key="2">
    <source>
        <dbReference type="Proteomes" id="UP001301769"/>
    </source>
</evidence>
<proteinExistence type="predicted"/>
<accession>A0AAN6XTS1</accession>
<reference evidence="1" key="1">
    <citation type="journal article" date="2023" name="Mol. Phylogenet. Evol.">
        <title>Genome-scale phylogeny and comparative genomics of the fungal order Sordariales.</title>
        <authorList>
            <person name="Hensen N."/>
            <person name="Bonometti L."/>
            <person name="Westerberg I."/>
            <person name="Brannstrom I.O."/>
            <person name="Guillou S."/>
            <person name="Cros-Aarteil S."/>
            <person name="Calhoun S."/>
            <person name="Haridas S."/>
            <person name="Kuo A."/>
            <person name="Mondo S."/>
            <person name="Pangilinan J."/>
            <person name="Riley R."/>
            <person name="LaButti K."/>
            <person name="Andreopoulos B."/>
            <person name="Lipzen A."/>
            <person name="Chen C."/>
            <person name="Yan M."/>
            <person name="Daum C."/>
            <person name="Ng V."/>
            <person name="Clum A."/>
            <person name="Steindorff A."/>
            <person name="Ohm R.A."/>
            <person name="Martin F."/>
            <person name="Silar P."/>
            <person name="Natvig D.O."/>
            <person name="Lalanne C."/>
            <person name="Gautier V."/>
            <person name="Ament-Velasquez S.L."/>
            <person name="Kruys A."/>
            <person name="Hutchinson M.I."/>
            <person name="Powell A.J."/>
            <person name="Barry K."/>
            <person name="Miller A.N."/>
            <person name="Grigoriev I.V."/>
            <person name="Debuchy R."/>
            <person name="Gladieux P."/>
            <person name="Hiltunen Thoren M."/>
            <person name="Johannesson H."/>
        </authorList>
    </citation>
    <scope>NUCLEOTIDE SEQUENCE</scope>
    <source>
        <strain evidence="1">PSN293</strain>
    </source>
</reference>
<gene>
    <name evidence="1" type="ORF">QBC37DRAFT_300128</name>
</gene>
<protein>
    <submittedName>
        <fullName evidence="1">Uncharacterized protein</fullName>
    </submittedName>
</protein>